<feature type="transmembrane region" description="Helical" evidence="6">
    <location>
        <begin position="123"/>
        <end position="142"/>
    </location>
</feature>
<feature type="transmembrane region" description="Helical" evidence="6">
    <location>
        <begin position="12"/>
        <end position="30"/>
    </location>
</feature>
<proteinExistence type="predicted"/>
<evidence type="ECO:0000256" key="2">
    <source>
        <dbReference type="ARBA" id="ARBA00022475"/>
    </source>
</evidence>
<evidence type="ECO:0000256" key="3">
    <source>
        <dbReference type="ARBA" id="ARBA00022692"/>
    </source>
</evidence>
<feature type="transmembrane region" description="Helical" evidence="6">
    <location>
        <begin position="271"/>
        <end position="291"/>
    </location>
</feature>
<dbReference type="STRING" id="336292.SAMN05660710_02217"/>
<dbReference type="PANTHER" id="PTHR32196">
    <property type="entry name" value="ABC TRANSPORTER PERMEASE PROTEIN YPHD-RELATED-RELATED"/>
    <property type="match status" value="1"/>
</dbReference>
<dbReference type="GO" id="GO:0005886">
    <property type="term" value="C:plasma membrane"/>
    <property type="evidence" value="ECO:0007669"/>
    <property type="project" value="UniProtKB-SubCell"/>
</dbReference>
<dbReference type="GO" id="GO:0022857">
    <property type="term" value="F:transmembrane transporter activity"/>
    <property type="evidence" value="ECO:0007669"/>
    <property type="project" value="InterPro"/>
</dbReference>
<feature type="transmembrane region" description="Helical" evidence="6">
    <location>
        <begin position="92"/>
        <end position="116"/>
    </location>
</feature>
<dbReference type="CDD" id="cd06579">
    <property type="entry name" value="TM_PBP1_transp_AraH_like"/>
    <property type="match status" value="1"/>
</dbReference>
<keyword evidence="5 6" id="KW-0472">Membrane</keyword>
<keyword evidence="2" id="KW-1003">Cell membrane</keyword>
<feature type="transmembrane region" description="Helical" evidence="6">
    <location>
        <begin position="162"/>
        <end position="183"/>
    </location>
</feature>
<feature type="transmembrane region" description="Helical" evidence="6">
    <location>
        <begin position="246"/>
        <end position="264"/>
    </location>
</feature>
<dbReference type="AlphaFoldDB" id="A0A1G5HPW9"/>
<reference evidence="7 8" key="1">
    <citation type="submission" date="2016-10" db="EMBL/GenBank/DDBJ databases">
        <authorList>
            <person name="de Groot N.N."/>
        </authorList>
    </citation>
    <scope>NUCLEOTIDE SEQUENCE [LARGE SCALE GENOMIC DNA]</scope>
    <source>
        <strain evidence="7 8">CGMCC 1.8925</strain>
    </source>
</reference>
<evidence type="ECO:0000256" key="1">
    <source>
        <dbReference type="ARBA" id="ARBA00004651"/>
    </source>
</evidence>
<evidence type="ECO:0000313" key="7">
    <source>
        <dbReference type="EMBL" id="SCY65489.1"/>
    </source>
</evidence>
<keyword evidence="4 6" id="KW-1133">Transmembrane helix</keyword>
<comment type="subcellular location">
    <subcellularLocation>
        <location evidence="1">Cell membrane</location>
        <topology evidence="1">Multi-pass membrane protein</topology>
    </subcellularLocation>
</comment>
<evidence type="ECO:0000256" key="5">
    <source>
        <dbReference type="ARBA" id="ARBA00023136"/>
    </source>
</evidence>
<feature type="transmembrane region" description="Helical" evidence="6">
    <location>
        <begin position="212"/>
        <end position="234"/>
    </location>
</feature>
<dbReference type="InterPro" id="IPR001851">
    <property type="entry name" value="ABC_transp_permease"/>
</dbReference>
<protein>
    <submittedName>
        <fullName evidence="7">Ribose transport system permease protein</fullName>
    </submittedName>
</protein>
<evidence type="ECO:0000256" key="6">
    <source>
        <dbReference type="SAM" id="Phobius"/>
    </source>
</evidence>
<dbReference type="Pfam" id="PF02653">
    <property type="entry name" value="BPD_transp_2"/>
    <property type="match status" value="1"/>
</dbReference>
<sequence length="327" mass="33256">MTALQTFARSNRWIWAALAVAILWVVLSAVSGRWSLNSLSGIVLSASFLTCVALGQMLVVTTGRGNIDLSVAGVLTLSAFLALLVVKGQDGRIWLGVLTALGLGVGVGLVNAALVIRLRIPAIIATLATGYILASAALITNATQFGPRLVAPGLRWLAAGKIGGVPVFALVALSLVAALALLLRHSVHGWQLSAIGQSRAAARLAGVPVNRVLVSAFVASAVLAALTGLVLGAYVGGAFLEIGQPYLLQSVAAVVLGGTLIAGGQGTAVGTWFAAILLILMVTIMQILSLPRGTQDLAQGAVVILVLALAAKGPGRRSGRPLPAQPS</sequence>
<dbReference type="EMBL" id="FMVT01000007">
    <property type="protein sequence ID" value="SCY65489.1"/>
    <property type="molecule type" value="Genomic_DNA"/>
</dbReference>
<keyword evidence="8" id="KW-1185">Reference proteome</keyword>
<accession>A0A1G5HPW9</accession>
<dbReference type="Proteomes" id="UP000199502">
    <property type="component" value="Unassembled WGS sequence"/>
</dbReference>
<name>A0A1G5HPW9_9RHOB</name>
<feature type="transmembrane region" description="Helical" evidence="6">
    <location>
        <begin position="67"/>
        <end position="86"/>
    </location>
</feature>
<evidence type="ECO:0000256" key="4">
    <source>
        <dbReference type="ARBA" id="ARBA00022989"/>
    </source>
</evidence>
<dbReference type="OrthoDB" id="192433at2"/>
<evidence type="ECO:0000313" key="8">
    <source>
        <dbReference type="Proteomes" id="UP000199502"/>
    </source>
</evidence>
<keyword evidence="3 6" id="KW-0812">Transmembrane</keyword>
<feature type="transmembrane region" description="Helical" evidence="6">
    <location>
        <begin position="42"/>
        <end position="60"/>
    </location>
</feature>
<organism evidence="7 8">
    <name type="scientific">Paracoccus tibetensis</name>
    <dbReference type="NCBI Taxonomy" id="336292"/>
    <lineage>
        <taxon>Bacteria</taxon>
        <taxon>Pseudomonadati</taxon>
        <taxon>Pseudomonadota</taxon>
        <taxon>Alphaproteobacteria</taxon>
        <taxon>Rhodobacterales</taxon>
        <taxon>Paracoccaceae</taxon>
        <taxon>Paracoccus</taxon>
    </lineage>
</organism>
<dbReference type="PANTHER" id="PTHR32196:SF72">
    <property type="entry name" value="RIBOSE IMPORT PERMEASE PROTEIN RBSC"/>
    <property type="match status" value="1"/>
</dbReference>
<gene>
    <name evidence="7" type="ORF">SAMN05660710_02217</name>
</gene>
<dbReference type="RefSeq" id="WP_090744026.1">
    <property type="nucleotide sequence ID" value="NZ_FMVT01000007.1"/>
</dbReference>